<dbReference type="Proteomes" id="UP000503096">
    <property type="component" value="Chromosome"/>
</dbReference>
<dbReference type="AlphaFoldDB" id="A0A6M4H3P1"/>
<evidence type="ECO:0000313" key="2">
    <source>
        <dbReference type="EMBL" id="QJR13955.1"/>
    </source>
</evidence>
<proteinExistence type="predicted"/>
<evidence type="ECO:0000313" key="3">
    <source>
        <dbReference type="Proteomes" id="UP000503096"/>
    </source>
</evidence>
<evidence type="ECO:0000256" key="1">
    <source>
        <dbReference type="SAM" id="MobiDB-lite"/>
    </source>
</evidence>
<organism evidence="2 3">
    <name type="scientific">Usitatibacter palustris</name>
    <dbReference type="NCBI Taxonomy" id="2732487"/>
    <lineage>
        <taxon>Bacteria</taxon>
        <taxon>Pseudomonadati</taxon>
        <taxon>Pseudomonadota</taxon>
        <taxon>Betaproteobacteria</taxon>
        <taxon>Nitrosomonadales</taxon>
        <taxon>Usitatibacteraceae</taxon>
        <taxon>Usitatibacter</taxon>
    </lineage>
</organism>
<reference evidence="2 3" key="1">
    <citation type="submission" date="2020-04" db="EMBL/GenBank/DDBJ databases">
        <title>Usitatibacter rugosus gen. nov., sp. nov. and Usitatibacter palustris sp. nov., novel members of Usitatibacteraceae fam. nov. within the order Nitrosomonadales isolated from soil.</title>
        <authorList>
            <person name="Huber K.J."/>
            <person name="Neumann-Schaal M."/>
            <person name="Geppert A."/>
            <person name="Luckner M."/>
            <person name="Wanner G."/>
            <person name="Overmann J."/>
        </authorList>
    </citation>
    <scope>NUCLEOTIDE SEQUENCE [LARGE SCALE GENOMIC DNA]</scope>
    <source>
        <strain evidence="2 3">Swamp67</strain>
    </source>
</reference>
<dbReference type="KEGG" id="upl:DSM104440_00747"/>
<dbReference type="EMBL" id="CP053073">
    <property type="protein sequence ID" value="QJR13955.1"/>
    <property type="molecule type" value="Genomic_DNA"/>
</dbReference>
<dbReference type="InParanoid" id="A0A6M4H3P1"/>
<evidence type="ECO:0008006" key="4">
    <source>
        <dbReference type="Google" id="ProtNLM"/>
    </source>
</evidence>
<name>A0A6M4H3P1_9PROT</name>
<gene>
    <name evidence="2" type="ORF">DSM104440_00747</name>
</gene>
<feature type="compositionally biased region" description="Pro residues" evidence="1">
    <location>
        <begin position="68"/>
        <end position="84"/>
    </location>
</feature>
<dbReference type="RefSeq" id="WP_171160736.1">
    <property type="nucleotide sequence ID" value="NZ_CP053073.1"/>
</dbReference>
<feature type="region of interest" description="Disordered" evidence="1">
    <location>
        <begin position="53"/>
        <end position="116"/>
    </location>
</feature>
<accession>A0A6M4H3P1</accession>
<sequence>MMIRLRNHRRIQIAVGLSLLAHAALLAIPMREQIKMSESLSSEVYGPITVRIAPAAPKKPPTAEQQPAPEPPKPEPTPQPPRPPVVASRKPSPDAPKIPEPPPTPTREPPREPQPPMDMQALVEARRARRMATRPLGPGPDTNPPPPDNAQLALNRNIQSLQRGEGGPGGVFQILRMGPRTAEFAFNGWRPNASKGWREVIEVDAGTGGNVELAVIRRMIQLIRTHYQGDFNWESHRMGRVIVLSARPEDTEGLEDFMMREFFGTPVLKTTR</sequence>
<feature type="compositionally biased region" description="Pro residues" evidence="1">
    <location>
        <begin position="93"/>
        <end position="116"/>
    </location>
</feature>
<protein>
    <recommendedName>
        <fullName evidence="4">Protein TonB, links inner and outer membranes</fullName>
    </recommendedName>
</protein>
<keyword evidence="3" id="KW-1185">Reference proteome</keyword>